<gene>
    <name evidence="2" type="ORF">IAC74_00650</name>
</gene>
<evidence type="ECO:0000313" key="3">
    <source>
        <dbReference type="Proteomes" id="UP000886743"/>
    </source>
</evidence>
<comment type="caution">
    <text evidence="2">The sequence shown here is derived from an EMBL/GenBank/DDBJ whole genome shotgun (WGS) entry which is preliminary data.</text>
</comment>
<sequence length="80" mass="9146">MKRKRIISMVIIAAAVILGLILFYPEKSYLTDGGTVEYRALTHRVIDCHQMLDRESEYLVGWSVSILGVEVYNNTRVVTE</sequence>
<accession>A0A9D1SZK1</accession>
<evidence type="ECO:0000313" key="2">
    <source>
        <dbReference type="EMBL" id="HIV02052.1"/>
    </source>
</evidence>
<reference evidence="2" key="1">
    <citation type="submission" date="2020-10" db="EMBL/GenBank/DDBJ databases">
        <authorList>
            <person name="Gilroy R."/>
        </authorList>
    </citation>
    <scope>NUCLEOTIDE SEQUENCE</scope>
    <source>
        <strain evidence="2">4920</strain>
    </source>
</reference>
<keyword evidence="1" id="KW-1133">Transmembrane helix</keyword>
<feature type="transmembrane region" description="Helical" evidence="1">
    <location>
        <begin position="7"/>
        <end position="24"/>
    </location>
</feature>
<keyword evidence="1" id="KW-0812">Transmembrane</keyword>
<reference evidence="2" key="2">
    <citation type="journal article" date="2021" name="PeerJ">
        <title>Extensive microbial diversity within the chicken gut microbiome revealed by metagenomics and culture.</title>
        <authorList>
            <person name="Gilroy R."/>
            <person name="Ravi A."/>
            <person name="Getino M."/>
            <person name="Pursley I."/>
            <person name="Horton D.L."/>
            <person name="Alikhan N.F."/>
            <person name="Baker D."/>
            <person name="Gharbi K."/>
            <person name="Hall N."/>
            <person name="Watson M."/>
            <person name="Adriaenssens E.M."/>
            <person name="Foster-Nyarko E."/>
            <person name="Jarju S."/>
            <person name="Secka A."/>
            <person name="Antonio M."/>
            <person name="Oren A."/>
            <person name="Chaudhuri R.R."/>
            <person name="La Ragione R."/>
            <person name="Hildebrand F."/>
            <person name="Pallen M.J."/>
        </authorList>
    </citation>
    <scope>NUCLEOTIDE SEQUENCE</scope>
    <source>
        <strain evidence="2">4920</strain>
    </source>
</reference>
<dbReference type="EMBL" id="DVOF01000016">
    <property type="protein sequence ID" value="HIV02052.1"/>
    <property type="molecule type" value="Genomic_DNA"/>
</dbReference>
<organism evidence="2 3">
    <name type="scientific">Candidatus Aphodoplasma excrementigallinarum</name>
    <dbReference type="NCBI Taxonomy" id="2840673"/>
    <lineage>
        <taxon>Bacteria</taxon>
        <taxon>Bacillati</taxon>
        <taxon>Bacillota</taxon>
        <taxon>Clostridia</taxon>
        <taxon>Eubacteriales</taxon>
        <taxon>Candidatus Aphodoplasma</taxon>
    </lineage>
</organism>
<name>A0A9D1SZK1_9FIRM</name>
<dbReference type="Proteomes" id="UP000886743">
    <property type="component" value="Unassembled WGS sequence"/>
</dbReference>
<evidence type="ECO:0000256" key="1">
    <source>
        <dbReference type="SAM" id="Phobius"/>
    </source>
</evidence>
<protein>
    <submittedName>
        <fullName evidence="2">Uncharacterized protein</fullName>
    </submittedName>
</protein>
<proteinExistence type="predicted"/>
<keyword evidence="1" id="KW-0472">Membrane</keyword>
<dbReference type="AlphaFoldDB" id="A0A9D1SZK1"/>